<accession>A0A6G1IC55</accession>
<feature type="signal peptide" evidence="1">
    <location>
        <begin position="1"/>
        <end position="19"/>
    </location>
</feature>
<reference evidence="2" key="1">
    <citation type="journal article" date="2020" name="Stud. Mycol.">
        <title>101 Dothideomycetes genomes: a test case for predicting lifestyles and emergence of pathogens.</title>
        <authorList>
            <person name="Haridas S."/>
            <person name="Albert R."/>
            <person name="Binder M."/>
            <person name="Bloem J."/>
            <person name="Labutti K."/>
            <person name="Salamov A."/>
            <person name="Andreopoulos B."/>
            <person name="Baker S."/>
            <person name="Barry K."/>
            <person name="Bills G."/>
            <person name="Bluhm B."/>
            <person name="Cannon C."/>
            <person name="Castanera R."/>
            <person name="Culley D."/>
            <person name="Daum C."/>
            <person name="Ezra D."/>
            <person name="Gonzalez J."/>
            <person name="Henrissat B."/>
            <person name="Kuo A."/>
            <person name="Liang C."/>
            <person name="Lipzen A."/>
            <person name="Lutzoni F."/>
            <person name="Magnuson J."/>
            <person name="Mondo S."/>
            <person name="Nolan M."/>
            <person name="Ohm R."/>
            <person name="Pangilinan J."/>
            <person name="Park H.-J."/>
            <person name="Ramirez L."/>
            <person name="Alfaro M."/>
            <person name="Sun H."/>
            <person name="Tritt A."/>
            <person name="Yoshinaga Y."/>
            <person name="Zwiers L.-H."/>
            <person name="Turgeon B."/>
            <person name="Goodwin S."/>
            <person name="Spatafora J."/>
            <person name="Crous P."/>
            <person name="Grigoriev I."/>
        </authorList>
    </citation>
    <scope>NUCLEOTIDE SEQUENCE</scope>
    <source>
        <strain evidence="2">CBS 262.69</strain>
    </source>
</reference>
<name>A0A6G1IC55_9PEZI</name>
<dbReference type="Proteomes" id="UP000799640">
    <property type="component" value="Unassembled WGS sequence"/>
</dbReference>
<keyword evidence="3" id="KW-1185">Reference proteome</keyword>
<evidence type="ECO:0000256" key="1">
    <source>
        <dbReference type="SAM" id="SignalP"/>
    </source>
</evidence>
<evidence type="ECO:0000313" key="3">
    <source>
        <dbReference type="Proteomes" id="UP000799640"/>
    </source>
</evidence>
<sequence length="119" mass="13283">MGFCCCCCCCCMCVMYVMSVCCRRGGHAEERFLLNVPLGKYLNLHSSTQVITSPLLVRSFIPAPSDLSDETSYSPLDRCTRIARAGLSYPAFLERAGSINSTPRKVRCLRLARPLEVMY</sequence>
<dbReference type="AlphaFoldDB" id="A0A6G1IC55"/>
<feature type="chain" id="PRO_5026126513" description="Secreted protein" evidence="1">
    <location>
        <begin position="20"/>
        <end position="119"/>
    </location>
</feature>
<evidence type="ECO:0000313" key="2">
    <source>
        <dbReference type="EMBL" id="KAF2405617.1"/>
    </source>
</evidence>
<evidence type="ECO:0008006" key="4">
    <source>
        <dbReference type="Google" id="ProtNLM"/>
    </source>
</evidence>
<dbReference type="EMBL" id="ML996687">
    <property type="protein sequence ID" value="KAF2405617.1"/>
    <property type="molecule type" value="Genomic_DNA"/>
</dbReference>
<gene>
    <name evidence="2" type="ORF">EJ06DRAFT_31931</name>
</gene>
<organism evidence="2 3">
    <name type="scientific">Trichodelitschia bisporula</name>
    <dbReference type="NCBI Taxonomy" id="703511"/>
    <lineage>
        <taxon>Eukaryota</taxon>
        <taxon>Fungi</taxon>
        <taxon>Dikarya</taxon>
        <taxon>Ascomycota</taxon>
        <taxon>Pezizomycotina</taxon>
        <taxon>Dothideomycetes</taxon>
        <taxon>Dothideomycetes incertae sedis</taxon>
        <taxon>Phaeotrichales</taxon>
        <taxon>Phaeotrichaceae</taxon>
        <taxon>Trichodelitschia</taxon>
    </lineage>
</organism>
<proteinExistence type="predicted"/>
<keyword evidence="1" id="KW-0732">Signal</keyword>
<protein>
    <recommendedName>
        <fullName evidence="4">Secreted protein</fullName>
    </recommendedName>
</protein>